<dbReference type="PROSITE" id="PS50850">
    <property type="entry name" value="MFS"/>
    <property type="match status" value="1"/>
</dbReference>
<dbReference type="PANTHER" id="PTHR43791:SF50">
    <property type="entry name" value="TRANSPORTER, PUTATIVE (AFU_ORTHOLOGUE AFUA_2G00840)-RELATED"/>
    <property type="match status" value="1"/>
</dbReference>
<dbReference type="GO" id="GO:0016020">
    <property type="term" value="C:membrane"/>
    <property type="evidence" value="ECO:0007669"/>
    <property type="project" value="UniProtKB-SubCell"/>
</dbReference>
<evidence type="ECO:0000256" key="7">
    <source>
        <dbReference type="SAM" id="Phobius"/>
    </source>
</evidence>
<evidence type="ECO:0000256" key="5">
    <source>
        <dbReference type="ARBA" id="ARBA00023136"/>
    </source>
</evidence>
<evidence type="ECO:0000313" key="10">
    <source>
        <dbReference type="Proteomes" id="UP000033710"/>
    </source>
</evidence>
<dbReference type="Proteomes" id="UP000033710">
    <property type="component" value="Unassembled WGS sequence"/>
</dbReference>
<comment type="caution">
    <text evidence="9">The sequence shown here is derived from an EMBL/GenBank/DDBJ whole genome shotgun (WGS) entry which is preliminary data.</text>
</comment>
<evidence type="ECO:0000256" key="1">
    <source>
        <dbReference type="ARBA" id="ARBA00004141"/>
    </source>
</evidence>
<keyword evidence="4 7" id="KW-1133">Transmembrane helix</keyword>
<feature type="transmembrane region" description="Helical" evidence="7">
    <location>
        <begin position="448"/>
        <end position="468"/>
    </location>
</feature>
<dbReference type="KEGG" id="ssck:SPSK_10283"/>
<evidence type="ECO:0000256" key="6">
    <source>
        <dbReference type="SAM" id="MobiDB-lite"/>
    </source>
</evidence>
<dbReference type="RefSeq" id="XP_016582478.1">
    <property type="nucleotide sequence ID" value="XM_016736767.1"/>
</dbReference>
<evidence type="ECO:0000256" key="4">
    <source>
        <dbReference type="ARBA" id="ARBA00022989"/>
    </source>
</evidence>
<evidence type="ECO:0000256" key="2">
    <source>
        <dbReference type="ARBA" id="ARBA00022448"/>
    </source>
</evidence>
<dbReference type="Gene3D" id="1.20.1250.20">
    <property type="entry name" value="MFS general substrate transporter like domains"/>
    <property type="match status" value="2"/>
</dbReference>
<dbReference type="AlphaFoldDB" id="A0A0F2LQJ8"/>
<protein>
    <submittedName>
        <fullName evidence="9">MFS transporter</fullName>
    </submittedName>
</protein>
<evidence type="ECO:0000313" key="9">
    <source>
        <dbReference type="EMBL" id="KJR79802.1"/>
    </source>
</evidence>
<dbReference type="PANTHER" id="PTHR43791">
    <property type="entry name" value="PERMEASE-RELATED"/>
    <property type="match status" value="1"/>
</dbReference>
<dbReference type="InterPro" id="IPR036259">
    <property type="entry name" value="MFS_trans_sf"/>
</dbReference>
<organism evidence="9 10">
    <name type="scientific">Sporothrix schenckii 1099-18</name>
    <dbReference type="NCBI Taxonomy" id="1397361"/>
    <lineage>
        <taxon>Eukaryota</taxon>
        <taxon>Fungi</taxon>
        <taxon>Dikarya</taxon>
        <taxon>Ascomycota</taxon>
        <taxon>Pezizomycotina</taxon>
        <taxon>Sordariomycetes</taxon>
        <taxon>Sordariomycetidae</taxon>
        <taxon>Ophiostomatales</taxon>
        <taxon>Ophiostomataceae</taxon>
        <taxon>Sporothrix</taxon>
    </lineage>
</organism>
<feature type="transmembrane region" description="Helical" evidence="7">
    <location>
        <begin position="61"/>
        <end position="78"/>
    </location>
</feature>
<keyword evidence="2" id="KW-0813">Transport</keyword>
<dbReference type="OrthoDB" id="2985014at2759"/>
<evidence type="ECO:0000259" key="8">
    <source>
        <dbReference type="PROSITE" id="PS50850"/>
    </source>
</evidence>
<dbReference type="SUPFAM" id="SSF103473">
    <property type="entry name" value="MFS general substrate transporter"/>
    <property type="match status" value="1"/>
</dbReference>
<reference evidence="9 10" key="1">
    <citation type="journal article" date="2014" name="BMC Genomics">
        <title>Comparative genomics of the major fungal agents of human and animal Sporotrichosis: Sporothrix schenckii and Sporothrix brasiliensis.</title>
        <authorList>
            <person name="Teixeira M.M."/>
            <person name="de Almeida L.G."/>
            <person name="Kubitschek-Barreira P."/>
            <person name="Alves F.L."/>
            <person name="Kioshima E.S."/>
            <person name="Abadio A.K."/>
            <person name="Fernandes L."/>
            <person name="Derengowski L.S."/>
            <person name="Ferreira K.S."/>
            <person name="Souza R.C."/>
            <person name="Ruiz J.C."/>
            <person name="de Andrade N.C."/>
            <person name="Paes H.C."/>
            <person name="Nicola A.M."/>
            <person name="Albuquerque P."/>
            <person name="Gerber A.L."/>
            <person name="Martins V.P."/>
            <person name="Peconick L.D."/>
            <person name="Neto A.V."/>
            <person name="Chaucanez C.B."/>
            <person name="Silva P.A."/>
            <person name="Cunha O.L."/>
            <person name="de Oliveira F.F."/>
            <person name="dos Santos T.C."/>
            <person name="Barros A.L."/>
            <person name="Soares M.A."/>
            <person name="de Oliveira L.M."/>
            <person name="Marini M.M."/>
            <person name="Villalobos-Duno H."/>
            <person name="Cunha M.M."/>
            <person name="de Hoog S."/>
            <person name="da Silveira J.F."/>
            <person name="Henrissat B."/>
            <person name="Nino-Vega G.A."/>
            <person name="Cisalpino P.S."/>
            <person name="Mora-Montes H.M."/>
            <person name="Almeida S.R."/>
            <person name="Stajich J.E."/>
            <person name="Lopes-Bezerra L.M."/>
            <person name="Vasconcelos A.T."/>
            <person name="Felipe M.S."/>
        </authorList>
    </citation>
    <scope>NUCLEOTIDE SEQUENCE [LARGE SCALE GENOMIC DNA]</scope>
    <source>
        <strain evidence="9 10">1099-18</strain>
    </source>
</reference>
<feature type="transmembrane region" description="Helical" evidence="7">
    <location>
        <begin position="383"/>
        <end position="405"/>
    </location>
</feature>
<proteinExistence type="predicted"/>
<feature type="transmembrane region" description="Helical" evidence="7">
    <location>
        <begin position="104"/>
        <end position="123"/>
    </location>
</feature>
<comment type="subcellular location">
    <subcellularLocation>
        <location evidence="1">Membrane</location>
        <topology evidence="1">Multi-pass membrane protein</topology>
    </subcellularLocation>
</comment>
<feature type="transmembrane region" description="Helical" evidence="7">
    <location>
        <begin position="480"/>
        <end position="503"/>
    </location>
</feature>
<feature type="transmembrane region" description="Helical" evidence="7">
    <location>
        <begin position="358"/>
        <end position="376"/>
    </location>
</feature>
<dbReference type="EMBL" id="AXCR01000014">
    <property type="protein sequence ID" value="KJR79802.1"/>
    <property type="molecule type" value="Genomic_DNA"/>
</dbReference>
<keyword evidence="5 7" id="KW-0472">Membrane</keyword>
<dbReference type="InterPro" id="IPR011701">
    <property type="entry name" value="MFS"/>
</dbReference>
<dbReference type="VEuPathDB" id="FungiDB:SPSK_10283"/>
<feature type="domain" description="Major facilitator superfamily (MFS) profile" evidence="8">
    <location>
        <begin position="65"/>
        <end position="508"/>
    </location>
</feature>
<dbReference type="FunFam" id="1.20.1250.20:FF:000013">
    <property type="entry name" value="MFS general substrate transporter"/>
    <property type="match status" value="1"/>
</dbReference>
<feature type="transmembrane region" description="Helical" evidence="7">
    <location>
        <begin position="219"/>
        <end position="241"/>
    </location>
</feature>
<accession>A0A0F2LQJ8</accession>
<feature type="transmembrane region" description="Helical" evidence="7">
    <location>
        <begin position="320"/>
        <end position="346"/>
    </location>
</feature>
<feature type="transmembrane region" description="Helical" evidence="7">
    <location>
        <begin position="411"/>
        <end position="436"/>
    </location>
</feature>
<gene>
    <name evidence="9" type="ORF">SPSK_10283</name>
</gene>
<evidence type="ECO:0000256" key="3">
    <source>
        <dbReference type="ARBA" id="ARBA00022692"/>
    </source>
</evidence>
<sequence>MAFSDTIPCQDTKYGNGDEAKTTAYDNNEGHSDIDSPDGGTAAMTGFVLDHKAERALCRKLDIRLLPVLAIMFLFNGLDKGNLSNAATAGMAVDLNLKGNEYNISLGIFYIPFVLTAPFLSVAGKKFGPSRVLPAMMLVFGLMTILMGEIVVFFSLYCLLCLSLLGLSSDVLRVLVANQSFAGMVALRWFLGMAESAFLPLIVYYLTTFYRRGELARRMSLFYASSNIANAFSGLLAYGVFHITNTPLQPWRYLFLIEGCVTIVFSVFTYFYLPLNPASAHFLSEAERTLSEYRIRVDSSAVVNQTFVLRDALQIFRQPVTYAFLAIEICLGVPLQSVALFLPQIVARLGYSAVKTNLYTVAPNICGAVVLILLCFSSDFTRLRAPFILIGFVFTLVGFIIYASIDVLDNLHVAYFATFLMCWGSGAPSILLCAWYNNNTPDEGRRMALTGVGVPLANLMGVVSSNIFTANSKPKYIPALATSAAFGATGAVLTSVLFLYMLLDNKRRDRKLGRKLDIQETPTELLKDGPSVPEFRWFL</sequence>
<feature type="transmembrane region" description="Helical" evidence="7">
    <location>
        <begin position="253"/>
        <end position="273"/>
    </location>
</feature>
<feature type="region of interest" description="Disordered" evidence="6">
    <location>
        <begin position="13"/>
        <end position="38"/>
    </location>
</feature>
<dbReference type="InterPro" id="IPR020846">
    <property type="entry name" value="MFS_dom"/>
</dbReference>
<feature type="transmembrane region" description="Helical" evidence="7">
    <location>
        <begin position="135"/>
        <end position="166"/>
    </location>
</feature>
<reference evidence="9 10" key="2">
    <citation type="journal article" date="2015" name="Eukaryot. Cell">
        <title>Asexual propagation of a virulent clone complex in a human and feline outbreak of sporotrichosis.</title>
        <authorList>
            <person name="Teixeira Mde M."/>
            <person name="Rodrigues A.M."/>
            <person name="Tsui C.K."/>
            <person name="de Almeida L.G."/>
            <person name="Van Diepeningen A.D."/>
            <person name="van den Ende B.G."/>
            <person name="Fernandes G.F."/>
            <person name="Kano R."/>
            <person name="Hamelin R.C."/>
            <person name="Lopes-Bezerra L.M."/>
            <person name="Vasconcelos A.T."/>
            <person name="de Hoog S."/>
            <person name="de Camargo Z.P."/>
            <person name="Felipe M.S."/>
        </authorList>
    </citation>
    <scope>NUCLEOTIDE SEQUENCE [LARGE SCALE GENOMIC DNA]</scope>
    <source>
        <strain evidence="9 10">1099-18</strain>
    </source>
</reference>
<name>A0A0F2LQJ8_SPOSC</name>
<feature type="transmembrane region" description="Helical" evidence="7">
    <location>
        <begin position="186"/>
        <end position="207"/>
    </location>
</feature>
<dbReference type="GeneID" id="27672044"/>
<keyword evidence="3 7" id="KW-0812">Transmembrane</keyword>
<dbReference type="Pfam" id="PF07690">
    <property type="entry name" value="MFS_1"/>
    <property type="match status" value="1"/>
</dbReference>
<dbReference type="GO" id="GO:0022857">
    <property type="term" value="F:transmembrane transporter activity"/>
    <property type="evidence" value="ECO:0007669"/>
    <property type="project" value="InterPro"/>
</dbReference>